<keyword evidence="1" id="KW-0378">Hydrolase</keyword>
<dbReference type="SUPFAM" id="SSF55909">
    <property type="entry name" value="Pentein"/>
    <property type="match status" value="1"/>
</dbReference>
<accession>A0A7V2WM10</accession>
<dbReference type="GO" id="GO:0009446">
    <property type="term" value="P:putrescine biosynthetic process"/>
    <property type="evidence" value="ECO:0007669"/>
    <property type="project" value="InterPro"/>
</dbReference>
<evidence type="ECO:0000256" key="1">
    <source>
        <dbReference type="ARBA" id="ARBA00022801"/>
    </source>
</evidence>
<dbReference type="GO" id="GO:0004668">
    <property type="term" value="F:protein-arginine deiminase activity"/>
    <property type="evidence" value="ECO:0007669"/>
    <property type="project" value="InterPro"/>
</dbReference>
<comment type="caution">
    <text evidence="2">The sequence shown here is derived from an EMBL/GenBank/DDBJ whole genome shotgun (WGS) entry which is preliminary data.</text>
</comment>
<dbReference type="Pfam" id="PF04371">
    <property type="entry name" value="PAD_porph"/>
    <property type="match status" value="1"/>
</dbReference>
<evidence type="ECO:0000313" key="2">
    <source>
        <dbReference type="EMBL" id="HFC03764.1"/>
    </source>
</evidence>
<organism evidence="2">
    <name type="scientific">Nitratifractor salsuginis</name>
    <dbReference type="NCBI Taxonomy" id="269261"/>
    <lineage>
        <taxon>Bacteria</taxon>
        <taxon>Pseudomonadati</taxon>
        <taxon>Campylobacterota</taxon>
        <taxon>Epsilonproteobacteria</taxon>
        <taxon>Campylobacterales</taxon>
        <taxon>Sulfurovaceae</taxon>
        <taxon>Nitratifractor</taxon>
    </lineage>
</organism>
<name>A0A7V2WM10_9BACT</name>
<dbReference type="Proteomes" id="UP000885722">
    <property type="component" value="Unassembled WGS sequence"/>
</dbReference>
<dbReference type="GO" id="GO:0047632">
    <property type="term" value="F:agmatine deiminase activity"/>
    <property type="evidence" value="ECO:0007669"/>
    <property type="project" value="TreeGrafter"/>
</dbReference>
<dbReference type="Gene3D" id="3.75.10.10">
    <property type="entry name" value="L-arginine/glycine Amidinotransferase, Chain A"/>
    <property type="match status" value="1"/>
</dbReference>
<dbReference type="EMBL" id="DRNO01000184">
    <property type="protein sequence ID" value="HFC03764.1"/>
    <property type="molecule type" value="Genomic_DNA"/>
</dbReference>
<dbReference type="PANTHER" id="PTHR31377:SF0">
    <property type="entry name" value="AGMATINE DEIMINASE-RELATED"/>
    <property type="match status" value="1"/>
</dbReference>
<proteinExistence type="predicted"/>
<feature type="non-terminal residue" evidence="2">
    <location>
        <position position="1"/>
    </location>
</feature>
<dbReference type="InterPro" id="IPR007466">
    <property type="entry name" value="Peptidyl-Arg-deiminase_porph"/>
</dbReference>
<protein>
    <submittedName>
        <fullName evidence="2">Agmatine deiminase family protein</fullName>
    </submittedName>
</protein>
<dbReference type="AlphaFoldDB" id="A0A7V2WM10"/>
<gene>
    <name evidence="2" type="ORF">ENJ74_02715</name>
</gene>
<sequence length="266" mass="30042">NLVFIEADYNDTWTRDYGPLSAEEDRNPLLLDFIFNGWGGKYEASLDNAVNRTLHQKGYFGTTPMRSIDYVLEGGSVESDGAGTILTTSRCLLNPNRNGETSKEDVEKILSDTLGAKRVLWLDHGYLAGDDTDGHIDTLARFCDPETLAYVRCEDPEDEHYEELKRMEEQLQSFRTAEGAPYRLVPLPMPPAIRDEEGRRLPATYANFLITNKALLYPTYDSRSTDRLAGEIFKELFPGREIIPIPCSRLITQGGSLHCSTMQIDY</sequence>
<reference evidence="2" key="1">
    <citation type="journal article" date="2020" name="mSystems">
        <title>Genome- and Community-Level Interaction Insights into Carbon Utilization and Element Cycling Functions of Hydrothermarchaeota in Hydrothermal Sediment.</title>
        <authorList>
            <person name="Zhou Z."/>
            <person name="Liu Y."/>
            <person name="Xu W."/>
            <person name="Pan J."/>
            <person name="Luo Z.H."/>
            <person name="Li M."/>
        </authorList>
    </citation>
    <scope>NUCLEOTIDE SEQUENCE [LARGE SCALE GENOMIC DNA]</scope>
    <source>
        <strain evidence="2">HyVt-513</strain>
    </source>
</reference>
<dbReference type="PANTHER" id="PTHR31377">
    <property type="entry name" value="AGMATINE DEIMINASE-RELATED"/>
    <property type="match status" value="1"/>
</dbReference>